<dbReference type="Pfam" id="PF02358">
    <property type="entry name" value="Trehalose_PPase"/>
    <property type="match status" value="1"/>
</dbReference>
<organism evidence="5 6">
    <name type="scientific">Methyloceanibacter stevinii</name>
    <dbReference type="NCBI Taxonomy" id="1774970"/>
    <lineage>
        <taxon>Bacteria</taxon>
        <taxon>Pseudomonadati</taxon>
        <taxon>Pseudomonadota</taxon>
        <taxon>Alphaproteobacteria</taxon>
        <taxon>Hyphomicrobiales</taxon>
        <taxon>Hyphomicrobiaceae</taxon>
        <taxon>Methyloceanibacter</taxon>
    </lineage>
</organism>
<evidence type="ECO:0000256" key="3">
    <source>
        <dbReference type="ARBA" id="ARBA00022801"/>
    </source>
</evidence>
<dbReference type="InterPro" id="IPR006379">
    <property type="entry name" value="HAD-SF_hydro_IIB"/>
</dbReference>
<evidence type="ECO:0000313" key="6">
    <source>
        <dbReference type="Proteomes" id="UP000094172"/>
    </source>
</evidence>
<dbReference type="GO" id="GO:0004805">
    <property type="term" value="F:trehalose-phosphatase activity"/>
    <property type="evidence" value="ECO:0007669"/>
    <property type="project" value="UniProtKB-EC"/>
</dbReference>
<keyword evidence="4" id="KW-0460">Magnesium</keyword>
<dbReference type="InterPro" id="IPR036412">
    <property type="entry name" value="HAD-like_sf"/>
</dbReference>
<keyword evidence="3 4" id="KW-0378">Hydrolase</keyword>
<dbReference type="PANTHER" id="PTHR43768:SF3">
    <property type="entry name" value="TREHALOSE 6-PHOSPHATE PHOSPHATASE"/>
    <property type="match status" value="1"/>
</dbReference>
<dbReference type="UniPathway" id="UPA00299"/>
<comment type="cofactor">
    <cofactor evidence="4">
        <name>Mg(2+)</name>
        <dbReference type="ChEBI" id="CHEBI:18420"/>
    </cofactor>
</comment>
<dbReference type="SUPFAM" id="SSF56784">
    <property type="entry name" value="HAD-like"/>
    <property type="match status" value="1"/>
</dbReference>
<comment type="function">
    <text evidence="4">Removes the phosphate from trehalose 6-phosphate to produce free trehalose.</text>
</comment>
<accession>A0A1E3VW10</accession>
<dbReference type="EMBL" id="LPWE01000002">
    <property type="protein sequence ID" value="ODR97136.1"/>
    <property type="molecule type" value="Genomic_DNA"/>
</dbReference>
<dbReference type="CDD" id="cd01627">
    <property type="entry name" value="HAD_TPP"/>
    <property type="match status" value="1"/>
</dbReference>
<comment type="catalytic activity">
    <reaction evidence="4">
        <text>alpha,alpha-trehalose 6-phosphate + H2O = alpha,alpha-trehalose + phosphate</text>
        <dbReference type="Rhea" id="RHEA:23420"/>
        <dbReference type="ChEBI" id="CHEBI:15377"/>
        <dbReference type="ChEBI" id="CHEBI:16551"/>
        <dbReference type="ChEBI" id="CHEBI:43474"/>
        <dbReference type="ChEBI" id="CHEBI:58429"/>
        <dbReference type="EC" id="3.1.3.12"/>
    </reaction>
</comment>
<dbReference type="Proteomes" id="UP000094172">
    <property type="component" value="Unassembled WGS sequence"/>
</dbReference>
<dbReference type="GO" id="GO:0046872">
    <property type="term" value="F:metal ion binding"/>
    <property type="evidence" value="ECO:0007669"/>
    <property type="project" value="UniProtKB-KW"/>
</dbReference>
<evidence type="ECO:0000256" key="2">
    <source>
        <dbReference type="ARBA" id="ARBA00008770"/>
    </source>
</evidence>
<dbReference type="InterPro" id="IPR003337">
    <property type="entry name" value="Trehalose_PPase"/>
</dbReference>
<dbReference type="GO" id="GO:0005992">
    <property type="term" value="P:trehalose biosynthetic process"/>
    <property type="evidence" value="ECO:0007669"/>
    <property type="project" value="UniProtKB-UniPathway"/>
</dbReference>
<reference evidence="5 6" key="1">
    <citation type="journal article" date="2016" name="Environ. Microbiol.">
        <title>New Methyloceanibacter diversity from North Sea sediments includes methanotroph containing solely the soluble methane monooxygenase.</title>
        <authorList>
            <person name="Vekeman B."/>
            <person name="Kerckhof F.M."/>
            <person name="Cremers G."/>
            <person name="de Vos P."/>
            <person name="Vandamme P."/>
            <person name="Boon N."/>
            <person name="Op den Camp H.J."/>
            <person name="Heylen K."/>
        </authorList>
    </citation>
    <scope>NUCLEOTIDE SEQUENCE [LARGE SCALE GENOMIC DNA]</scope>
    <source>
        <strain evidence="5 6">R-67176</strain>
    </source>
</reference>
<dbReference type="Gene3D" id="3.30.70.1020">
    <property type="entry name" value="Trehalose-6-phosphate phosphatase related protein, domain 2"/>
    <property type="match status" value="1"/>
</dbReference>
<dbReference type="NCBIfam" id="TIGR01484">
    <property type="entry name" value="HAD-SF-IIB"/>
    <property type="match status" value="1"/>
</dbReference>
<sequence length="243" mass="26294">MTDNLPDIPPESAFFFDFDGTLVEIAPRPELVAVEPKVREVLEGLAVKYDGAVAIVTGRPLDAVDGFLAPIQLATAAEHGSIRRDATGALHVDEGNAEAVEAAYAILRPFAEANDGMILERKRSSIAIHYRQRPDLAGPCEGLVQEAVAQNPALVILPGKMVFELKPKGVDKGEAVRAFLGEAPFQGRTPVFMGDDVTDEHAFEVVNALGGLSIKIDDGETIANYRTDRKGLFDWLFQLVDAR</sequence>
<dbReference type="Gene3D" id="3.40.50.1000">
    <property type="entry name" value="HAD superfamily/HAD-like"/>
    <property type="match status" value="1"/>
</dbReference>
<gene>
    <name evidence="5" type="ORF">AUC70_12730</name>
</gene>
<protein>
    <recommendedName>
        <fullName evidence="4">Trehalose 6-phosphate phosphatase</fullName>
        <ecNumber evidence="4">3.1.3.12</ecNumber>
    </recommendedName>
</protein>
<dbReference type="STRING" id="1774970.AUC70_12730"/>
<name>A0A1E3VW10_9HYPH</name>
<comment type="similarity">
    <text evidence="2 4">Belongs to the trehalose phosphatase family.</text>
</comment>
<comment type="pathway">
    <text evidence="1 4">Glycan biosynthesis; trehalose biosynthesis.</text>
</comment>
<comment type="caution">
    <text evidence="5">The sequence shown here is derived from an EMBL/GenBank/DDBJ whole genome shotgun (WGS) entry which is preliminary data.</text>
</comment>
<keyword evidence="4" id="KW-0479">Metal-binding</keyword>
<evidence type="ECO:0000256" key="4">
    <source>
        <dbReference type="RuleBase" id="RU361117"/>
    </source>
</evidence>
<dbReference type="NCBIfam" id="TIGR00685">
    <property type="entry name" value="T6PP"/>
    <property type="match status" value="1"/>
</dbReference>
<evidence type="ECO:0000256" key="1">
    <source>
        <dbReference type="ARBA" id="ARBA00005199"/>
    </source>
</evidence>
<dbReference type="AlphaFoldDB" id="A0A1E3VW10"/>
<dbReference type="PANTHER" id="PTHR43768">
    <property type="entry name" value="TREHALOSE 6-PHOSPHATE PHOSPHATASE"/>
    <property type="match status" value="1"/>
</dbReference>
<dbReference type="InterPro" id="IPR023214">
    <property type="entry name" value="HAD_sf"/>
</dbReference>
<proteinExistence type="inferred from homology"/>
<dbReference type="EC" id="3.1.3.12" evidence="4"/>
<evidence type="ECO:0000313" key="5">
    <source>
        <dbReference type="EMBL" id="ODR97136.1"/>
    </source>
</evidence>
<dbReference type="RefSeq" id="WP_069443144.1">
    <property type="nucleotide sequence ID" value="NZ_LPWE01000002.1"/>
</dbReference>
<keyword evidence="6" id="KW-1185">Reference proteome</keyword>
<dbReference type="InterPro" id="IPR044651">
    <property type="entry name" value="OTSB-like"/>
</dbReference>